<reference evidence="1" key="1">
    <citation type="submission" date="2024-03" db="EMBL/GenBank/DDBJ databases">
        <authorList>
            <person name="Lin W."/>
            <person name="Li D."/>
            <person name="Tong Y."/>
        </authorList>
    </citation>
    <scope>NUCLEOTIDE SEQUENCE</scope>
</reference>
<dbReference type="EMBL" id="PP438412">
    <property type="protein sequence ID" value="XAI95526.1"/>
    <property type="molecule type" value="Genomic_DNA"/>
</dbReference>
<organism evidence="1 2">
    <name type="scientific">Microcystis phage Mvi-JY20</name>
    <dbReference type="NCBI Taxonomy" id="3128146"/>
    <lineage>
        <taxon>Viruses</taxon>
        <taxon>Duplodnaviria</taxon>
        <taxon>Heunggongvirae</taxon>
        <taxon>Uroviricota</taxon>
        <taxon>Caudoviricetes</taxon>
    </lineage>
</organism>
<evidence type="ECO:0008006" key="3">
    <source>
        <dbReference type="Google" id="ProtNLM"/>
    </source>
</evidence>
<accession>A0AAX4QFZ6</accession>
<evidence type="ECO:0000313" key="2">
    <source>
        <dbReference type="Proteomes" id="UP001459105"/>
    </source>
</evidence>
<dbReference type="Proteomes" id="UP001459105">
    <property type="component" value="Segment"/>
</dbReference>
<protein>
    <recommendedName>
        <fullName evidence="3">Restriction endonuclease</fullName>
    </recommendedName>
</protein>
<evidence type="ECO:0000313" key="1">
    <source>
        <dbReference type="EMBL" id="XAI95526.1"/>
    </source>
</evidence>
<name>A0AAX4QFZ6_9CAUD</name>
<proteinExistence type="predicted"/>
<sequence length="223" mass="24945">MTDIITTPEQQERLCAKCMLSPERLCPGLKLTIENQGTPVQRFVRQRCERLIAEQKREPSLKELKLAGVQGGEAIYDRQGMCRVKVEDAVHLVGVTRKVTKYPLQAQIPNESWKVANEIVGFARLSNIDAMFVVPSGVVTSERLKGIDWAELIDALDFIVVHQASESVPGQPAYRAVLDALQTRLQAGKPTWYITERTTSSHPFVQEAKHLPTITTLGRSLLK</sequence>